<feature type="domain" description="Peptidase S9 prolyl oligopeptidase catalytic" evidence="3">
    <location>
        <begin position="416"/>
        <end position="631"/>
    </location>
</feature>
<dbReference type="RefSeq" id="WP_345418452.1">
    <property type="nucleotide sequence ID" value="NZ_BAABHO010000031.1"/>
</dbReference>
<dbReference type="SUPFAM" id="SSF53474">
    <property type="entry name" value="alpha/beta-Hydrolases"/>
    <property type="match status" value="1"/>
</dbReference>
<proteinExistence type="predicted"/>
<organism evidence="4 5">
    <name type="scientific">Actinomycetospora chlora</name>
    <dbReference type="NCBI Taxonomy" id="663608"/>
    <lineage>
        <taxon>Bacteria</taxon>
        <taxon>Bacillati</taxon>
        <taxon>Actinomycetota</taxon>
        <taxon>Actinomycetes</taxon>
        <taxon>Pseudonocardiales</taxon>
        <taxon>Pseudonocardiaceae</taxon>
        <taxon>Actinomycetospora</taxon>
    </lineage>
</organism>
<sequence length="633" mass="69488">MTRSPVRPEPVPAEELFAPPDHARPSISPDGRWLAFLAPWRHRLNVWVLSLDGDEPDLARARRVTADDRRTVLDHRWADDPRYLLYLQDDDGDENHHVYRVDLEDPDASAVDLTPYPGARVWEMTRVPGLAGSIMVSLNHRVPGRIDLCEIDVATGELTVLADGAEGISWFATSTRDVYGVAVTEQGWELRQRLPDGEQRRVAAFAGDDFPYGPLTRPAPDGRTLWIGTYGDGDRLRPARLDLATGAVIEIDRHPTHDLDTTSVVAPLLPSPFVTDAGTGELIGVRYSRERQVVRPLTEGFAEVLAALEGLADGDLGGVSSDRTGRFWVASFNDDRDPSSWLHDRATGRAHLLFRPLGRVDPGTLAPTVPVSITARDGLELPSYLLLPVGHDPEEHAAPPLVLMPHGGPWARDVWGLDLYAQYFTTRGYAVLKPQFRGSTGFGRAHLQAAIGEFGGAMHDDLVDAVEWAVTHGHADPARVAIFGGSYGGYAALVGVTATPHLFAAAVDYVGVSDLAATMRSFPEAVRPGLRHNFHRYVGDPDVPEQEADMRARSPITHLDRVVTPLMIFQGANDVRVQRSESDNVVATLRARGVEVAYRVFDDEGHAFLNPENLVTMFREAGEFLARHLGGRP</sequence>
<dbReference type="SUPFAM" id="SSF82171">
    <property type="entry name" value="DPP6 N-terminal domain-like"/>
    <property type="match status" value="1"/>
</dbReference>
<comment type="caution">
    <text evidence="4">The sequence shown here is derived from an EMBL/GenBank/DDBJ whole genome shotgun (WGS) entry which is preliminary data.</text>
</comment>
<protein>
    <submittedName>
        <fullName evidence="4">S9 family peptidase</fullName>
    </submittedName>
</protein>
<dbReference type="Proteomes" id="UP001500928">
    <property type="component" value="Unassembled WGS sequence"/>
</dbReference>
<evidence type="ECO:0000313" key="4">
    <source>
        <dbReference type="EMBL" id="GAA4797749.1"/>
    </source>
</evidence>
<evidence type="ECO:0000313" key="5">
    <source>
        <dbReference type="Proteomes" id="UP001500928"/>
    </source>
</evidence>
<dbReference type="Pfam" id="PF00326">
    <property type="entry name" value="Peptidase_S9"/>
    <property type="match status" value="1"/>
</dbReference>
<dbReference type="PANTHER" id="PTHR42776">
    <property type="entry name" value="SERINE PEPTIDASE S9 FAMILY MEMBER"/>
    <property type="match status" value="1"/>
</dbReference>
<dbReference type="Gene3D" id="2.120.10.30">
    <property type="entry name" value="TolB, C-terminal domain"/>
    <property type="match status" value="1"/>
</dbReference>
<dbReference type="PANTHER" id="PTHR42776:SF27">
    <property type="entry name" value="DIPEPTIDYL PEPTIDASE FAMILY MEMBER 6"/>
    <property type="match status" value="1"/>
</dbReference>
<gene>
    <name evidence="4" type="ORF">GCM10023200_37520</name>
</gene>
<dbReference type="InterPro" id="IPR011042">
    <property type="entry name" value="6-blade_b-propeller_TolB-like"/>
</dbReference>
<evidence type="ECO:0000256" key="1">
    <source>
        <dbReference type="ARBA" id="ARBA00022801"/>
    </source>
</evidence>
<keyword evidence="5" id="KW-1185">Reference proteome</keyword>
<dbReference type="InterPro" id="IPR029058">
    <property type="entry name" value="AB_hydrolase_fold"/>
</dbReference>
<name>A0ABP9BQE8_9PSEU</name>
<dbReference type="Gene3D" id="3.40.50.1820">
    <property type="entry name" value="alpha/beta hydrolase"/>
    <property type="match status" value="1"/>
</dbReference>
<dbReference type="EMBL" id="BAABHO010000031">
    <property type="protein sequence ID" value="GAA4797749.1"/>
    <property type="molecule type" value="Genomic_DNA"/>
</dbReference>
<feature type="region of interest" description="Disordered" evidence="2">
    <location>
        <begin position="1"/>
        <end position="22"/>
    </location>
</feature>
<evidence type="ECO:0000259" key="3">
    <source>
        <dbReference type="Pfam" id="PF00326"/>
    </source>
</evidence>
<evidence type="ECO:0000256" key="2">
    <source>
        <dbReference type="SAM" id="MobiDB-lite"/>
    </source>
</evidence>
<reference evidence="5" key="1">
    <citation type="journal article" date="2019" name="Int. J. Syst. Evol. Microbiol.">
        <title>The Global Catalogue of Microorganisms (GCM) 10K type strain sequencing project: providing services to taxonomists for standard genome sequencing and annotation.</title>
        <authorList>
            <consortium name="The Broad Institute Genomics Platform"/>
            <consortium name="The Broad Institute Genome Sequencing Center for Infectious Disease"/>
            <person name="Wu L."/>
            <person name="Ma J."/>
        </authorList>
    </citation>
    <scope>NUCLEOTIDE SEQUENCE [LARGE SCALE GENOMIC DNA]</scope>
    <source>
        <strain evidence="5">JCM 17979</strain>
    </source>
</reference>
<accession>A0ABP9BQE8</accession>
<dbReference type="InterPro" id="IPR001375">
    <property type="entry name" value="Peptidase_S9_cat"/>
</dbReference>
<keyword evidence="1" id="KW-0378">Hydrolase</keyword>